<proteinExistence type="predicted"/>
<evidence type="ECO:0000313" key="2">
    <source>
        <dbReference type="Proteomes" id="UP000003730"/>
    </source>
</evidence>
<dbReference type="eggNOG" id="COG0438">
    <property type="taxonomic scope" value="Bacteria"/>
</dbReference>
<gene>
    <name evidence="1" type="ORF">BZARG_608</name>
</gene>
<dbReference type="EMBL" id="AFXZ01000009">
    <property type="protein sequence ID" value="EGV44444.1"/>
    <property type="molecule type" value="Genomic_DNA"/>
</dbReference>
<dbReference type="PATRIC" id="fig|1046627.3.peg.643"/>
<evidence type="ECO:0000313" key="1">
    <source>
        <dbReference type="EMBL" id="EGV44444.1"/>
    </source>
</evidence>
<dbReference type="RefSeq" id="WP_008635683.1">
    <property type="nucleotide sequence ID" value="NZ_AFXZ01000009.1"/>
</dbReference>
<dbReference type="OrthoDB" id="977218at2"/>
<protein>
    <submittedName>
        <fullName evidence="1">UDP-glycosyltransferase</fullName>
    </submittedName>
</protein>
<comment type="caution">
    <text evidence="1">The sequence shown here is derived from an EMBL/GenBank/DDBJ whole genome shotgun (WGS) entry which is preliminary data.</text>
</comment>
<sequence length="418" mass="49164">MAQFKNILVLIDSLDANGSSGIKGRIALLENFRKIGYSITVLHYSQKEIQLEGINCILVKEIKTNINYLLSRMQRVLYRWFQWDISKYVDTFFGFSFGFFNDVKSFSKALSKHDPNNFDMVWTLSKGNSYRPHATVLKHQKWHPIWYAYVHDPYPEQLYPRPYTFVPYGFRHKRLFFKEITLRCHRIVFPSSLLKEWMQSYYINIEGKSLIIPHQLASVEGSDQDLLDYFNSENFNLVHAGNLLELRDPKPIVEAFQQFLLNCPEAKKHARLFFLGKKSIFQKYFDEKQNEISQLYISDGYVDFKNAYVMQQRASVNIILEAKSEISPFLPGKFPHCVAANKPIMYIGPYYSECRRLLGKDYPYNFDFDEVQSIALAFTTLYEQWKINPDKLLLNRTDLIQYLSSPHLAKTLENDIKC</sequence>
<organism evidence="1 2">
    <name type="scientific">Bizionia argentinensis JUB59</name>
    <dbReference type="NCBI Taxonomy" id="1046627"/>
    <lineage>
        <taxon>Bacteria</taxon>
        <taxon>Pseudomonadati</taxon>
        <taxon>Bacteroidota</taxon>
        <taxon>Flavobacteriia</taxon>
        <taxon>Flavobacteriales</taxon>
        <taxon>Flavobacteriaceae</taxon>
        <taxon>Bizionia</taxon>
    </lineage>
</organism>
<dbReference type="GO" id="GO:0016740">
    <property type="term" value="F:transferase activity"/>
    <property type="evidence" value="ECO:0007669"/>
    <property type="project" value="UniProtKB-KW"/>
</dbReference>
<dbReference type="SUPFAM" id="SSF53756">
    <property type="entry name" value="UDP-Glycosyltransferase/glycogen phosphorylase"/>
    <property type="match status" value="1"/>
</dbReference>
<accession>G2EAS6</accession>
<keyword evidence="1" id="KW-0808">Transferase</keyword>
<dbReference type="Proteomes" id="UP000003730">
    <property type="component" value="Unassembled WGS sequence"/>
</dbReference>
<name>G2EAS6_9FLAO</name>
<reference evidence="1 2" key="1">
    <citation type="journal article" date="2008" name="Int. J. Syst. Evol. Microbiol.">
        <title>Bizionia argentinensis sp. nov., isolated from surface marine water in Antarctica.</title>
        <authorList>
            <person name="Bercovich A."/>
            <person name="Vazquez S.C."/>
            <person name="Yankilevich P."/>
            <person name="Coria S.H."/>
            <person name="Foti M."/>
            <person name="Hernandez E."/>
            <person name="Vidal A."/>
            <person name="Ruberto L."/>
            <person name="Melo C."/>
            <person name="Marenssi S."/>
            <person name="Criscuolo M."/>
            <person name="Memoli M."/>
            <person name="Arguelles M."/>
            <person name="Mac Cormack W.P."/>
        </authorList>
    </citation>
    <scope>NUCLEOTIDE SEQUENCE [LARGE SCALE GENOMIC DNA]</scope>
    <source>
        <strain evidence="1 2">JUB59</strain>
    </source>
</reference>
<dbReference type="AlphaFoldDB" id="G2EAS6"/>
<dbReference type="STRING" id="1046627.BZARG_608"/>
<keyword evidence="2" id="KW-1185">Reference proteome</keyword>